<proteinExistence type="predicted"/>
<dbReference type="SUPFAM" id="SSF52777">
    <property type="entry name" value="CoA-dependent acyltransferases"/>
    <property type="match status" value="1"/>
</dbReference>
<dbReference type="EMBL" id="LQPJ01000100">
    <property type="protein sequence ID" value="ORW24817.1"/>
    <property type="molecule type" value="Genomic_DNA"/>
</dbReference>
<dbReference type="RefSeq" id="WP_085078473.1">
    <property type="nucleotide sequence ID" value="NZ_LQPJ01000100.1"/>
</dbReference>
<organism evidence="2 3">
    <name type="scientific">Mycobacterium palustre</name>
    <dbReference type="NCBI Taxonomy" id="153971"/>
    <lineage>
        <taxon>Bacteria</taxon>
        <taxon>Bacillati</taxon>
        <taxon>Actinomycetota</taxon>
        <taxon>Actinomycetes</taxon>
        <taxon>Mycobacteriales</taxon>
        <taxon>Mycobacteriaceae</taxon>
        <taxon>Mycobacterium</taxon>
        <taxon>Mycobacterium simiae complex</taxon>
    </lineage>
</organism>
<evidence type="ECO:0000256" key="1">
    <source>
        <dbReference type="SAM" id="MobiDB-lite"/>
    </source>
</evidence>
<dbReference type="STRING" id="153971.AWC19_08490"/>
<dbReference type="OrthoDB" id="8183309at2"/>
<name>A0A1X1ZN96_9MYCO</name>
<dbReference type="Proteomes" id="UP000193529">
    <property type="component" value="Unassembled WGS sequence"/>
</dbReference>
<dbReference type="AlphaFoldDB" id="A0A1X1ZN96"/>
<protein>
    <recommendedName>
        <fullName evidence="4">Diacylglycerol O-acyltransferase</fullName>
    </recommendedName>
</protein>
<dbReference type="InterPro" id="IPR023213">
    <property type="entry name" value="CAT-like_dom_sf"/>
</dbReference>
<evidence type="ECO:0008006" key="4">
    <source>
        <dbReference type="Google" id="ProtNLM"/>
    </source>
</evidence>
<keyword evidence="3" id="KW-1185">Reference proteome</keyword>
<comment type="caution">
    <text evidence="2">The sequence shown here is derived from an EMBL/GenBank/DDBJ whole genome shotgun (WGS) entry which is preliminary data.</text>
</comment>
<dbReference type="Gene3D" id="3.30.559.10">
    <property type="entry name" value="Chloramphenicol acetyltransferase-like domain"/>
    <property type="match status" value="1"/>
</dbReference>
<evidence type="ECO:0000313" key="3">
    <source>
        <dbReference type="Proteomes" id="UP000193529"/>
    </source>
</evidence>
<sequence length="450" mass="48182">MNTTLDLFDQTFATLERATKVLGQLQCVWVYERAIDLDGLRRFHRNLQRGRLSRRIERSALPFGRHRWVAPADDAELEIAATPRPREDFDAWLREQAATPLDVERGPGWQLAVLPFTDGGAGVSLVVPHVLTDGIGLCDALADAAAGRPDPIEWPAAGSRRRWRALREDAGRLARDLPDIGRALRAAARLARPGHDGPVRAGPPPASPRGADETITLPTETIFVDAAEWDARAEALGGTSNSLLAGLAARLAQRVGRVTADGAVTVGIPVNERTAGDTRANAVGNVDITVDPVRAATDLREIRAATKRALIRRGDVPDNRRELLPLVPLMPRRLVRRIAGAAAGSPTAVVSSNIGVVDPDAYRPDGTRADRFAIKAPHPDVSTSIMDRFGGMLSVASGRVNGEVFVSVVAYQPGRKPSNGTLRQALSGALNDLSLNATIGWPCREPAAAG</sequence>
<evidence type="ECO:0000313" key="2">
    <source>
        <dbReference type="EMBL" id="ORW24817.1"/>
    </source>
</evidence>
<accession>A0A1X1ZN96</accession>
<feature type="region of interest" description="Disordered" evidence="1">
    <location>
        <begin position="191"/>
        <end position="211"/>
    </location>
</feature>
<reference evidence="2 3" key="1">
    <citation type="submission" date="2016-01" db="EMBL/GenBank/DDBJ databases">
        <title>The new phylogeny of the genus Mycobacterium.</title>
        <authorList>
            <person name="Tarcisio F."/>
            <person name="Conor M."/>
            <person name="Antonella G."/>
            <person name="Elisabetta G."/>
            <person name="Giulia F.S."/>
            <person name="Sara T."/>
            <person name="Anna F."/>
            <person name="Clotilde B."/>
            <person name="Roberto B."/>
            <person name="Veronica D.S."/>
            <person name="Fabio R."/>
            <person name="Monica P."/>
            <person name="Olivier J."/>
            <person name="Enrico T."/>
            <person name="Nicola S."/>
        </authorList>
    </citation>
    <scope>NUCLEOTIDE SEQUENCE [LARGE SCALE GENOMIC DNA]</scope>
    <source>
        <strain evidence="2 3">DSM 44572</strain>
    </source>
</reference>
<gene>
    <name evidence="2" type="ORF">AWC19_08490</name>
</gene>